<dbReference type="PANTHER" id="PTHR43084">
    <property type="entry name" value="PERSULFIDE DIOXYGENASE ETHE1"/>
    <property type="match status" value="1"/>
</dbReference>
<dbReference type="SMART" id="SM00849">
    <property type="entry name" value="Lactamase_B"/>
    <property type="match status" value="1"/>
</dbReference>
<dbReference type="InterPro" id="IPR001763">
    <property type="entry name" value="Rhodanese-like_dom"/>
</dbReference>
<dbReference type="CDD" id="cd07724">
    <property type="entry name" value="POD-like_MBL-fold"/>
    <property type="match status" value="1"/>
</dbReference>
<organism evidence="4 5">
    <name type="scientific">Halogeometricum salsisoli</name>
    <dbReference type="NCBI Taxonomy" id="2950536"/>
    <lineage>
        <taxon>Archaea</taxon>
        <taxon>Methanobacteriati</taxon>
        <taxon>Methanobacteriota</taxon>
        <taxon>Stenosarchaea group</taxon>
        <taxon>Halobacteria</taxon>
        <taxon>Halobacteriales</taxon>
        <taxon>Haloferacaceae</taxon>
        <taxon>Halogeometricum</taxon>
    </lineage>
</organism>
<dbReference type="SUPFAM" id="SSF52821">
    <property type="entry name" value="Rhodanese/Cell cycle control phosphatase"/>
    <property type="match status" value="1"/>
</dbReference>
<protein>
    <submittedName>
        <fullName evidence="4">Rhodanese-like domain-containing protein</fullName>
    </submittedName>
</protein>
<dbReference type="Pfam" id="PF00753">
    <property type="entry name" value="Lactamase_B"/>
    <property type="match status" value="1"/>
</dbReference>
<gene>
    <name evidence="4" type="ORF">NDI76_21580</name>
</gene>
<dbReference type="Gene3D" id="3.60.15.10">
    <property type="entry name" value="Ribonuclease Z/Hydroxyacylglutathione hydrolase-like"/>
    <property type="match status" value="1"/>
</dbReference>
<dbReference type="PROSITE" id="PS50206">
    <property type="entry name" value="RHODANESE_3"/>
    <property type="match status" value="1"/>
</dbReference>
<dbReference type="InterPro" id="IPR036873">
    <property type="entry name" value="Rhodanese-like_dom_sf"/>
</dbReference>
<evidence type="ECO:0000259" key="3">
    <source>
        <dbReference type="PROSITE" id="PS50206"/>
    </source>
</evidence>
<accession>A0ABU2GMM7</accession>
<feature type="domain" description="Rhodanese" evidence="3">
    <location>
        <begin position="29"/>
        <end position="124"/>
    </location>
</feature>
<evidence type="ECO:0000313" key="4">
    <source>
        <dbReference type="EMBL" id="MDS0301328.1"/>
    </source>
</evidence>
<dbReference type="PANTHER" id="PTHR43084:SF1">
    <property type="entry name" value="PERSULFIDE DIOXYGENASE ETHE1, MITOCHONDRIAL"/>
    <property type="match status" value="1"/>
</dbReference>
<dbReference type="Proteomes" id="UP001257060">
    <property type="component" value="Unassembled WGS sequence"/>
</dbReference>
<comment type="caution">
    <text evidence="4">The sequence shown here is derived from an EMBL/GenBank/DDBJ whole genome shotgun (WGS) entry which is preliminary data.</text>
</comment>
<feature type="compositionally biased region" description="Basic and acidic residues" evidence="2">
    <location>
        <begin position="345"/>
        <end position="356"/>
    </location>
</feature>
<sequence length="383" mass="41788">MPIFYYYPYGETLMSEISPEELGERLQTDENGLLVVHIRHRDEFDDWHVPGSVNVDVYDELASDPDEAKDALSHLPEEKEIVTVCGAGIAAETATEALQEMDYNAATLEDGMNGWSRVHRHAPVAADLDGMLVQIARPGKGCLSHVLVSDGEAAVFDPSHYLEEYEAILDEYDAELVGVFDTHAHADHVSGGTELADRHGVPYYLHPKDALAIGATPIEDGQTVAVGSLDIEVIHTPGHSEGSVSFDIEGVSLITGDTLFHESVGRVELGVEAGIEDSNVEQNAATLYESLQRLQDRADDTLVLPAHDPGSPEPPVTTTLSEVRERNEDLGRDREEFIQELASDIPDHPPNFERVKRTNVGQESVPADELAELELGPNNCAAE</sequence>
<dbReference type="CDD" id="cd00158">
    <property type="entry name" value="RHOD"/>
    <property type="match status" value="1"/>
</dbReference>
<dbReference type="InterPro" id="IPR036866">
    <property type="entry name" value="RibonucZ/Hydroxyglut_hydro"/>
</dbReference>
<dbReference type="Pfam" id="PF00581">
    <property type="entry name" value="Rhodanese"/>
    <property type="match status" value="1"/>
</dbReference>
<feature type="region of interest" description="Disordered" evidence="2">
    <location>
        <begin position="342"/>
        <end position="383"/>
    </location>
</feature>
<keyword evidence="5" id="KW-1185">Reference proteome</keyword>
<dbReference type="InterPro" id="IPR044528">
    <property type="entry name" value="POD-like_MBL-fold"/>
</dbReference>
<dbReference type="Gene3D" id="3.40.250.10">
    <property type="entry name" value="Rhodanese-like domain"/>
    <property type="match status" value="1"/>
</dbReference>
<name>A0ABU2GMM7_9EURY</name>
<dbReference type="SUPFAM" id="SSF56281">
    <property type="entry name" value="Metallo-hydrolase/oxidoreductase"/>
    <property type="match status" value="1"/>
</dbReference>
<evidence type="ECO:0000256" key="2">
    <source>
        <dbReference type="SAM" id="MobiDB-lite"/>
    </source>
</evidence>
<evidence type="ECO:0000313" key="5">
    <source>
        <dbReference type="Proteomes" id="UP001257060"/>
    </source>
</evidence>
<dbReference type="SMART" id="SM00450">
    <property type="entry name" value="RHOD"/>
    <property type="match status" value="1"/>
</dbReference>
<dbReference type="InterPro" id="IPR001279">
    <property type="entry name" value="Metallo-B-lactamas"/>
</dbReference>
<dbReference type="EMBL" id="JAMQOP010000006">
    <property type="protein sequence ID" value="MDS0301328.1"/>
    <property type="molecule type" value="Genomic_DNA"/>
</dbReference>
<proteinExistence type="predicted"/>
<dbReference type="InterPro" id="IPR051682">
    <property type="entry name" value="Mito_Persulfide_Diox"/>
</dbReference>
<reference evidence="4 5" key="1">
    <citation type="submission" date="2022-06" db="EMBL/GenBank/DDBJ databases">
        <title>Halogeometricum sp. a new haloarchaeum isolate from saline soil.</title>
        <authorList>
            <person name="Strakova D."/>
            <person name="Galisteo C."/>
            <person name="Sanchez-Porro C."/>
            <person name="Ventosa A."/>
        </authorList>
    </citation>
    <scope>NUCLEOTIDE SEQUENCE [LARGE SCALE GENOMIC DNA]</scope>
    <source>
        <strain evidence="4 5">S1BR25-6</strain>
    </source>
</reference>
<evidence type="ECO:0000256" key="1">
    <source>
        <dbReference type="ARBA" id="ARBA00022723"/>
    </source>
</evidence>
<keyword evidence="1" id="KW-0479">Metal-binding</keyword>